<evidence type="ECO:0000313" key="3">
    <source>
        <dbReference type="Proteomes" id="UP000772434"/>
    </source>
</evidence>
<dbReference type="SUPFAM" id="SSF81383">
    <property type="entry name" value="F-box domain"/>
    <property type="match status" value="1"/>
</dbReference>
<dbReference type="InterPro" id="IPR036047">
    <property type="entry name" value="F-box-like_dom_sf"/>
</dbReference>
<dbReference type="Proteomes" id="UP000772434">
    <property type="component" value="Unassembled WGS sequence"/>
</dbReference>
<organism evidence="2 3">
    <name type="scientific">Rhodocollybia butyracea</name>
    <dbReference type="NCBI Taxonomy" id="206335"/>
    <lineage>
        <taxon>Eukaryota</taxon>
        <taxon>Fungi</taxon>
        <taxon>Dikarya</taxon>
        <taxon>Basidiomycota</taxon>
        <taxon>Agaricomycotina</taxon>
        <taxon>Agaricomycetes</taxon>
        <taxon>Agaricomycetidae</taxon>
        <taxon>Agaricales</taxon>
        <taxon>Marasmiineae</taxon>
        <taxon>Omphalotaceae</taxon>
        <taxon>Rhodocollybia</taxon>
    </lineage>
</organism>
<evidence type="ECO:0000259" key="1">
    <source>
        <dbReference type="PROSITE" id="PS50181"/>
    </source>
</evidence>
<reference evidence="2" key="1">
    <citation type="submission" date="2020-11" db="EMBL/GenBank/DDBJ databases">
        <authorList>
            <consortium name="DOE Joint Genome Institute"/>
            <person name="Ahrendt S."/>
            <person name="Riley R."/>
            <person name="Andreopoulos W."/>
            <person name="Labutti K."/>
            <person name="Pangilinan J."/>
            <person name="Ruiz-Duenas F.J."/>
            <person name="Barrasa J.M."/>
            <person name="Sanchez-Garcia M."/>
            <person name="Camarero S."/>
            <person name="Miyauchi S."/>
            <person name="Serrano A."/>
            <person name="Linde D."/>
            <person name="Babiker R."/>
            <person name="Drula E."/>
            <person name="Ayuso-Fernandez I."/>
            <person name="Pacheco R."/>
            <person name="Padilla G."/>
            <person name="Ferreira P."/>
            <person name="Barriuso J."/>
            <person name="Kellner H."/>
            <person name="Castanera R."/>
            <person name="Alfaro M."/>
            <person name="Ramirez L."/>
            <person name="Pisabarro A.G."/>
            <person name="Kuo A."/>
            <person name="Tritt A."/>
            <person name="Lipzen A."/>
            <person name="He G."/>
            <person name="Yan M."/>
            <person name="Ng V."/>
            <person name="Cullen D."/>
            <person name="Martin F."/>
            <person name="Rosso M.-N."/>
            <person name="Henrissat B."/>
            <person name="Hibbett D."/>
            <person name="Martinez A.T."/>
            <person name="Grigoriev I.V."/>
        </authorList>
    </citation>
    <scope>NUCLEOTIDE SEQUENCE</scope>
    <source>
        <strain evidence="2">AH 40177</strain>
    </source>
</reference>
<dbReference type="OrthoDB" id="3266451at2759"/>
<dbReference type="InterPro" id="IPR001810">
    <property type="entry name" value="F-box_dom"/>
</dbReference>
<dbReference type="AlphaFoldDB" id="A0A9P5PK07"/>
<dbReference type="Pfam" id="PF12937">
    <property type="entry name" value="F-box-like"/>
    <property type="match status" value="1"/>
</dbReference>
<dbReference type="EMBL" id="JADNRY010000145">
    <property type="protein sequence ID" value="KAF9063475.1"/>
    <property type="molecule type" value="Genomic_DNA"/>
</dbReference>
<keyword evidence="3" id="KW-1185">Reference proteome</keyword>
<proteinExistence type="predicted"/>
<gene>
    <name evidence="2" type="ORF">BDP27DRAFT_234947</name>
</gene>
<dbReference type="Gene3D" id="1.20.1280.50">
    <property type="match status" value="1"/>
</dbReference>
<comment type="caution">
    <text evidence="2">The sequence shown here is derived from an EMBL/GenBank/DDBJ whole genome shotgun (WGS) entry which is preliminary data.</text>
</comment>
<protein>
    <recommendedName>
        <fullName evidence="1">F-box domain-containing protein</fullName>
    </recommendedName>
</protein>
<name>A0A9P5PK07_9AGAR</name>
<evidence type="ECO:0000313" key="2">
    <source>
        <dbReference type="EMBL" id="KAF9063475.1"/>
    </source>
</evidence>
<accession>A0A9P5PK07</accession>
<dbReference type="PROSITE" id="PS50181">
    <property type="entry name" value="FBOX"/>
    <property type="match status" value="1"/>
</dbReference>
<sequence length="257" mass="29698">MSYRNHDESFRPSVESDNTTLIENLRTWYPATVGELSGVMGTLELVQDDIVDYDAKLEQLHSFYNADLARLRSEYQTKRHYTELLSAIRRLPNEILCQIFLYCCAENDIRNGKPGEALTLSSVCTRFREVAISYPALWSNLTAFFPAAEDYDYHTWEATDAPGLHEQDTKLSSLIQLYLDRSKDRPLTLDLNIEERYQLPDRPSVQLLTRESNRWKHLVLRGGFSDSDPLHPSREPLPSPSLESVEFRYWVISCANT</sequence>
<feature type="domain" description="F-box" evidence="1">
    <location>
        <begin position="85"/>
        <end position="141"/>
    </location>
</feature>